<dbReference type="InterPro" id="IPR050951">
    <property type="entry name" value="Retrovirus_Pol_polyprotein"/>
</dbReference>
<dbReference type="OrthoDB" id="10062030at2759"/>
<dbReference type="WBParaSite" id="SSLN_0001090401-mRNA-1">
    <property type="protein sequence ID" value="SSLN_0001090401-mRNA-1"/>
    <property type="gene ID" value="SSLN_0001090401"/>
</dbReference>
<dbReference type="InterPro" id="IPR041588">
    <property type="entry name" value="Integrase_H2C2"/>
</dbReference>
<gene>
    <name evidence="2" type="ORF">SSLN_LOCUS10499</name>
</gene>
<accession>A0A183T201</accession>
<dbReference type="STRING" id="70667.A0A183T201"/>
<dbReference type="PANTHER" id="PTHR37984:SF15">
    <property type="entry name" value="INTEGRASE CATALYTIC DOMAIN-CONTAINING PROTEIN"/>
    <property type="match status" value="1"/>
</dbReference>
<evidence type="ECO:0000313" key="3">
    <source>
        <dbReference type="Proteomes" id="UP000275846"/>
    </source>
</evidence>
<dbReference type="AlphaFoldDB" id="A0A183T201"/>
<evidence type="ECO:0000259" key="1">
    <source>
        <dbReference type="Pfam" id="PF17921"/>
    </source>
</evidence>
<dbReference type="Proteomes" id="UP000275846">
    <property type="component" value="Unassembled WGS sequence"/>
</dbReference>
<reference evidence="2 3" key="2">
    <citation type="submission" date="2018-11" db="EMBL/GenBank/DDBJ databases">
        <authorList>
            <consortium name="Pathogen Informatics"/>
        </authorList>
    </citation>
    <scope>NUCLEOTIDE SEQUENCE [LARGE SCALE GENOMIC DNA]</scope>
    <source>
        <strain evidence="2 3">NST_G2</strain>
    </source>
</reference>
<name>A0A183T201_SCHSO</name>
<dbReference type="Gene3D" id="1.10.340.70">
    <property type="match status" value="1"/>
</dbReference>
<dbReference type="Pfam" id="PF17921">
    <property type="entry name" value="Integrase_H2C2"/>
    <property type="match status" value="1"/>
</dbReference>
<organism evidence="4">
    <name type="scientific">Schistocephalus solidus</name>
    <name type="common">Tapeworm</name>
    <dbReference type="NCBI Taxonomy" id="70667"/>
    <lineage>
        <taxon>Eukaryota</taxon>
        <taxon>Metazoa</taxon>
        <taxon>Spiralia</taxon>
        <taxon>Lophotrochozoa</taxon>
        <taxon>Platyhelminthes</taxon>
        <taxon>Cestoda</taxon>
        <taxon>Eucestoda</taxon>
        <taxon>Diphyllobothriidea</taxon>
        <taxon>Diphyllobothriidae</taxon>
        <taxon>Schistocephalus</taxon>
    </lineage>
</organism>
<proteinExistence type="predicted"/>
<dbReference type="EMBL" id="UYSU01035913">
    <property type="protein sequence ID" value="VDL96884.1"/>
    <property type="molecule type" value="Genomic_DNA"/>
</dbReference>
<sequence length="285" mass="29412">MGLDRSTTTALTNQLRSGISIGFGGVVGGGGGGSGSGDVCVRGDVCGGGGCGSGVDDGSGGGSSSGGGCAHIDGMKNEVADMLSRASLSALQLSQGIDLVPMTAGQRRVGFPGDKSVSGLQLADVPLATGTGTSLCDVSTAFHHPFVPTLMRRAVFHTLHGLSHAELRASQKFLAEMFAWPGMNKDVKAWTGSCLSCQQNKVRCHKKSPLGTLPNPDTRFGYVRLEVICPLPPSNGFTHLLTCVGHNTRWAEPIPLPSVEAGTNVNVFVSRRIAVFGAQSMVTTE</sequence>
<keyword evidence="3" id="KW-1185">Reference proteome</keyword>
<evidence type="ECO:0000313" key="4">
    <source>
        <dbReference type="WBParaSite" id="SSLN_0001090401-mRNA-1"/>
    </source>
</evidence>
<evidence type="ECO:0000313" key="2">
    <source>
        <dbReference type="EMBL" id="VDL96884.1"/>
    </source>
</evidence>
<protein>
    <submittedName>
        <fullName evidence="4">Integrase_H2C2 domain-containing protein</fullName>
    </submittedName>
</protein>
<feature type="domain" description="Integrase zinc-binding" evidence="1">
    <location>
        <begin position="147"/>
        <end position="202"/>
    </location>
</feature>
<dbReference type="PANTHER" id="PTHR37984">
    <property type="entry name" value="PROTEIN CBG26694"/>
    <property type="match status" value="1"/>
</dbReference>
<reference evidence="4" key="1">
    <citation type="submission" date="2016-06" db="UniProtKB">
        <authorList>
            <consortium name="WormBaseParasite"/>
        </authorList>
    </citation>
    <scope>IDENTIFICATION</scope>
</reference>